<keyword evidence="1" id="KW-0472">Membrane</keyword>
<dbReference type="STRING" id="407022.SAMN05661044_02107"/>
<feature type="transmembrane region" description="Helical" evidence="1">
    <location>
        <begin position="6"/>
        <end position="26"/>
    </location>
</feature>
<gene>
    <name evidence="2" type="ORF">SAMN05661044_02107</name>
</gene>
<reference evidence="3" key="1">
    <citation type="submission" date="2016-10" db="EMBL/GenBank/DDBJ databases">
        <authorList>
            <person name="Varghese N."/>
            <person name="Submissions S."/>
        </authorList>
    </citation>
    <scope>NUCLEOTIDE SEQUENCE [LARGE SCALE GENOMIC DNA]</scope>
    <source>
        <strain evidence="3">DSM 18733</strain>
    </source>
</reference>
<dbReference type="RefSeq" id="WP_093323207.1">
    <property type="nucleotide sequence ID" value="NZ_FOAF01000001.1"/>
</dbReference>
<proteinExistence type="predicted"/>
<evidence type="ECO:0000313" key="3">
    <source>
        <dbReference type="Proteomes" id="UP000199421"/>
    </source>
</evidence>
<keyword evidence="1" id="KW-1133">Transmembrane helix</keyword>
<evidence type="ECO:0000256" key="1">
    <source>
        <dbReference type="SAM" id="Phobius"/>
    </source>
</evidence>
<organism evidence="2 3">
    <name type="scientific">Olivibacter domesticus</name>
    <name type="common">Pseudosphingobacterium domesticum</name>
    <dbReference type="NCBI Taxonomy" id="407022"/>
    <lineage>
        <taxon>Bacteria</taxon>
        <taxon>Pseudomonadati</taxon>
        <taxon>Bacteroidota</taxon>
        <taxon>Sphingobacteriia</taxon>
        <taxon>Sphingobacteriales</taxon>
        <taxon>Sphingobacteriaceae</taxon>
        <taxon>Olivibacter</taxon>
    </lineage>
</organism>
<name>A0A1H7MSA0_OLID1</name>
<sequence>MLHTTFKQAFIKIFTLVTLCFITFSFTTKRGLDSYEIYLNDKLILKQSVNQPLSLRKLQLGKANDSDQLRINYQHCEGNGVGTGRSIVIKDKKGNTLKKWAFANATGSNTAMVIPVKELLQVERNNANQDLSIYYTAQELPKGEMLAALH</sequence>
<evidence type="ECO:0000313" key="2">
    <source>
        <dbReference type="EMBL" id="SEL13929.1"/>
    </source>
</evidence>
<dbReference type="Proteomes" id="UP000199421">
    <property type="component" value="Unassembled WGS sequence"/>
</dbReference>
<keyword evidence="1" id="KW-0812">Transmembrane</keyword>
<keyword evidence="3" id="KW-1185">Reference proteome</keyword>
<accession>A0A1H7MSA0</accession>
<dbReference type="OrthoDB" id="825403at2"/>
<protein>
    <submittedName>
        <fullName evidence="2">Uncharacterized protein</fullName>
    </submittedName>
</protein>
<dbReference type="AlphaFoldDB" id="A0A1H7MSA0"/>
<dbReference type="EMBL" id="FOAF01000001">
    <property type="protein sequence ID" value="SEL13929.1"/>
    <property type="molecule type" value="Genomic_DNA"/>
</dbReference>